<comment type="catalytic activity">
    <reaction evidence="10 12">
        <text>ATP + H2O = ADP + phosphate + H(+)</text>
        <dbReference type="Rhea" id="RHEA:13065"/>
        <dbReference type="ChEBI" id="CHEBI:15377"/>
        <dbReference type="ChEBI" id="CHEBI:15378"/>
        <dbReference type="ChEBI" id="CHEBI:30616"/>
        <dbReference type="ChEBI" id="CHEBI:43474"/>
        <dbReference type="ChEBI" id="CHEBI:456216"/>
        <dbReference type="EC" id="5.6.2.3"/>
    </reaction>
</comment>
<dbReference type="CDD" id="cd00984">
    <property type="entry name" value="DnaB_C"/>
    <property type="match status" value="1"/>
</dbReference>
<dbReference type="GO" id="GO:0005829">
    <property type="term" value="C:cytosol"/>
    <property type="evidence" value="ECO:0007669"/>
    <property type="project" value="TreeGrafter"/>
</dbReference>
<evidence type="ECO:0000256" key="7">
    <source>
        <dbReference type="ARBA" id="ARBA00022840"/>
    </source>
</evidence>
<dbReference type="GO" id="GO:0003677">
    <property type="term" value="F:DNA binding"/>
    <property type="evidence" value="ECO:0007669"/>
    <property type="project" value="UniProtKB-UniRule"/>
</dbReference>
<dbReference type="InterPro" id="IPR007693">
    <property type="entry name" value="DNA_helicase_DnaB-like_N"/>
</dbReference>
<dbReference type="PANTHER" id="PTHR30153">
    <property type="entry name" value="REPLICATIVE DNA HELICASE DNAB"/>
    <property type="match status" value="1"/>
</dbReference>
<keyword evidence="4 12" id="KW-0547">Nucleotide-binding</keyword>
<evidence type="ECO:0000256" key="9">
    <source>
        <dbReference type="ARBA" id="ARBA00023235"/>
    </source>
</evidence>
<dbReference type="STRING" id="273121.WS0354"/>
<evidence type="ECO:0000256" key="3">
    <source>
        <dbReference type="ARBA" id="ARBA00022705"/>
    </source>
</evidence>
<dbReference type="eggNOG" id="COG0305">
    <property type="taxonomic scope" value="Bacteria"/>
</dbReference>
<dbReference type="InterPro" id="IPR007694">
    <property type="entry name" value="DNA_helicase_DnaB-like_C"/>
</dbReference>
<dbReference type="GO" id="GO:0042802">
    <property type="term" value="F:identical protein binding"/>
    <property type="evidence" value="ECO:0007669"/>
    <property type="project" value="UniProtKB-ARBA"/>
</dbReference>
<dbReference type="FunFam" id="3.40.50.300:FF:000076">
    <property type="entry name" value="Replicative DNA helicase"/>
    <property type="match status" value="1"/>
</dbReference>
<sequence>MQEYGIQIERSVLSSILFDPSRFEEISTKIDSKDFSYLPHRHIFEALKELHRLDLPLDEEFIVKKETPERPIDREELLYILGTNPISSIEAYVNEIKDRSIKRELHRLANTIREYSQKEELESEQILDHLESELYKISQDNENRDFKEAKEVTLATLEHIKKMKERGNTILIGVDTGFKELNKMTTGFGHGDLVIVAARPAMGKTTFVLNMAQKALDTGKGVAIFSLEMPAEQLMLRMLSAKTSISLQNLRVGNLQDEEWERLSRASDEMAKKPLFVDDNSSLTINQLRSKLRKLKSRHPEVGMAIIDYLQLMSGTGSRDRHLEVSEISRGLKMLARELEIPIIALSQLNRSLESRSDRRPMLSDLRESGAIEQDADIILFVYREAVYKMKDEKEKEEQAKKEGKEYRSNFVNKNEEEAEIIIGKQRNGPIGTVKLIFHKHCTRFVDFDKEVEIVFEEGKFDTNEAKIEMASI</sequence>
<keyword evidence="8 12" id="KW-0238">DNA-binding</keyword>
<keyword evidence="6 12" id="KW-0347">Helicase</keyword>
<dbReference type="InterPro" id="IPR036185">
    <property type="entry name" value="DNA_heli_DnaB-like_N_sf"/>
</dbReference>
<reference evidence="15 16" key="1">
    <citation type="journal article" date="2003" name="Proc. Natl. Acad. Sci. U.S.A.">
        <title>Complete genome sequence and analysis of Wolinella succinogenes.</title>
        <authorList>
            <person name="Baar C."/>
            <person name="Eppinger M."/>
            <person name="Raddatz G."/>
            <person name="Simon JM."/>
            <person name="Lanz C."/>
            <person name="Klimmek O."/>
            <person name="Nandakumar R."/>
            <person name="Gross R."/>
            <person name="Rosinus A."/>
            <person name="Keller H."/>
            <person name="Jagtap P."/>
            <person name="Linke B."/>
            <person name="Meyer F."/>
            <person name="Lederer H."/>
            <person name="Schuster S.C."/>
        </authorList>
    </citation>
    <scope>NUCLEOTIDE SEQUENCE [LARGE SCALE GENOMIC DNA]</scope>
    <source>
        <strain evidence="16">ATCC 29543 / DSM 1740 / CCUG 13145 / JCM 31913 / LMG 7466 / NCTC 11488 / FDC 602W</strain>
    </source>
</reference>
<dbReference type="HOGENOM" id="CLU_005373_0_1_7"/>
<evidence type="ECO:0000256" key="6">
    <source>
        <dbReference type="ARBA" id="ARBA00022806"/>
    </source>
</evidence>
<keyword evidence="9" id="KW-0413">Isomerase</keyword>
<evidence type="ECO:0000256" key="12">
    <source>
        <dbReference type="RuleBase" id="RU362085"/>
    </source>
</evidence>
<evidence type="ECO:0000256" key="5">
    <source>
        <dbReference type="ARBA" id="ARBA00022801"/>
    </source>
</evidence>
<comment type="similarity">
    <text evidence="1 12">Belongs to the helicase family. DnaB subfamily.</text>
</comment>
<dbReference type="GO" id="GO:0016887">
    <property type="term" value="F:ATP hydrolysis activity"/>
    <property type="evidence" value="ECO:0007669"/>
    <property type="project" value="RHEA"/>
</dbReference>
<dbReference type="InterPro" id="IPR027417">
    <property type="entry name" value="P-loop_NTPase"/>
</dbReference>
<keyword evidence="3 12" id="KW-0235">DNA replication</keyword>
<dbReference type="EMBL" id="BX571658">
    <property type="protein sequence ID" value="CAE09503.1"/>
    <property type="molecule type" value="Genomic_DNA"/>
</dbReference>
<protein>
    <recommendedName>
        <fullName evidence="11 12">Replicative DNA helicase</fullName>
        <ecNumber evidence="11 12">5.6.2.3</ecNumber>
    </recommendedName>
</protein>
<dbReference type="NCBIfam" id="NF006306">
    <property type="entry name" value="PRK08506.1"/>
    <property type="match status" value="1"/>
</dbReference>
<dbReference type="AlphaFoldDB" id="Q7MAB3"/>
<dbReference type="GO" id="GO:1990077">
    <property type="term" value="C:primosome complex"/>
    <property type="evidence" value="ECO:0007669"/>
    <property type="project" value="UniProtKB-UniRule"/>
</dbReference>
<gene>
    <name evidence="15" type="primary">DNAB</name>
    <name evidence="15" type="ordered locus">WS0354</name>
</gene>
<evidence type="ECO:0000256" key="11">
    <source>
        <dbReference type="NCBIfam" id="TIGR00665"/>
    </source>
</evidence>
<dbReference type="EC" id="5.6.2.3" evidence="11 12"/>
<dbReference type="GO" id="GO:0005524">
    <property type="term" value="F:ATP binding"/>
    <property type="evidence" value="ECO:0007669"/>
    <property type="project" value="UniProtKB-UniRule"/>
</dbReference>
<keyword evidence="7 12" id="KW-0067">ATP-binding</keyword>
<dbReference type="Gene3D" id="1.10.860.10">
    <property type="entry name" value="DNAb Helicase, Chain A"/>
    <property type="match status" value="1"/>
</dbReference>
<evidence type="ECO:0000313" key="15">
    <source>
        <dbReference type="EMBL" id="CAE09503.1"/>
    </source>
</evidence>
<dbReference type="SUPFAM" id="SSF48024">
    <property type="entry name" value="N-terminal domain of DnaB helicase"/>
    <property type="match status" value="1"/>
</dbReference>
<evidence type="ECO:0000256" key="8">
    <source>
        <dbReference type="ARBA" id="ARBA00023125"/>
    </source>
</evidence>
<keyword evidence="5 12" id="KW-0378">Hydrolase</keyword>
<dbReference type="SUPFAM" id="SSF52540">
    <property type="entry name" value="P-loop containing nucleoside triphosphate hydrolases"/>
    <property type="match status" value="1"/>
</dbReference>
<dbReference type="Gene3D" id="3.40.50.300">
    <property type="entry name" value="P-loop containing nucleotide triphosphate hydrolases"/>
    <property type="match status" value="1"/>
</dbReference>
<dbReference type="InterPro" id="IPR016136">
    <property type="entry name" value="DNA_helicase_N/primase_C"/>
</dbReference>
<dbReference type="RefSeq" id="WP_011138303.1">
    <property type="nucleotide sequence ID" value="NC_005090.1"/>
</dbReference>
<dbReference type="InterPro" id="IPR007692">
    <property type="entry name" value="DNA_helicase_DnaB"/>
</dbReference>
<dbReference type="NCBIfam" id="TIGR00665">
    <property type="entry name" value="DnaB"/>
    <property type="match status" value="1"/>
</dbReference>
<evidence type="ECO:0000256" key="2">
    <source>
        <dbReference type="ARBA" id="ARBA00022515"/>
    </source>
</evidence>
<comment type="function">
    <text evidence="12">The main replicative DNA helicase, it participates in initiation and elongation during chromosome replication. Travels ahead of the DNA replisome, separating dsDNA into templates for DNA synthesis. A processive ATP-dependent 5'-3' DNA helicase it has DNA-dependent ATPase activity.</text>
</comment>
<dbReference type="Proteomes" id="UP000000422">
    <property type="component" value="Chromosome"/>
</dbReference>
<evidence type="ECO:0000256" key="13">
    <source>
        <dbReference type="SAM" id="Coils"/>
    </source>
</evidence>
<dbReference type="Pfam" id="PF03796">
    <property type="entry name" value="DnaB_C"/>
    <property type="match status" value="1"/>
</dbReference>
<dbReference type="GO" id="GO:0006269">
    <property type="term" value="P:DNA replication, synthesis of primer"/>
    <property type="evidence" value="ECO:0007669"/>
    <property type="project" value="UniProtKB-UniRule"/>
</dbReference>
<dbReference type="Pfam" id="PF00772">
    <property type="entry name" value="DnaB"/>
    <property type="match status" value="1"/>
</dbReference>
<keyword evidence="13" id="KW-0175">Coiled coil</keyword>
<dbReference type="KEGG" id="wsu:WS0354"/>
<evidence type="ECO:0000313" key="16">
    <source>
        <dbReference type="Proteomes" id="UP000000422"/>
    </source>
</evidence>
<keyword evidence="2 12" id="KW-0639">Primosome</keyword>
<dbReference type="GO" id="GO:0043139">
    <property type="term" value="F:5'-3' DNA helicase activity"/>
    <property type="evidence" value="ECO:0007669"/>
    <property type="project" value="UniProtKB-EC"/>
</dbReference>
<evidence type="ECO:0000259" key="14">
    <source>
        <dbReference type="PROSITE" id="PS51199"/>
    </source>
</evidence>
<keyword evidence="16" id="KW-1185">Reference proteome</keyword>
<feature type="domain" description="SF4 helicase" evidence="14">
    <location>
        <begin position="167"/>
        <end position="452"/>
    </location>
</feature>
<evidence type="ECO:0000256" key="1">
    <source>
        <dbReference type="ARBA" id="ARBA00008428"/>
    </source>
</evidence>
<dbReference type="PANTHER" id="PTHR30153:SF2">
    <property type="entry name" value="REPLICATIVE DNA HELICASE"/>
    <property type="match status" value="1"/>
</dbReference>
<feature type="coiled-coil region" evidence="13">
    <location>
        <begin position="383"/>
        <end position="410"/>
    </location>
</feature>
<organism evidence="16">
    <name type="scientific">Wolinella succinogenes (strain ATCC 29543 / DSM 1740 / CCUG 13145 / JCM 31913 / LMG 7466 / NCTC 11488 / FDC 602W)</name>
    <name type="common">Vibrio succinogenes</name>
    <dbReference type="NCBI Taxonomy" id="273121"/>
    <lineage>
        <taxon>Bacteria</taxon>
        <taxon>Pseudomonadati</taxon>
        <taxon>Campylobacterota</taxon>
        <taxon>Epsilonproteobacteria</taxon>
        <taxon>Campylobacterales</taxon>
        <taxon>Helicobacteraceae</taxon>
        <taxon>Wolinella</taxon>
    </lineage>
</organism>
<proteinExistence type="inferred from homology"/>
<dbReference type="PROSITE" id="PS51199">
    <property type="entry name" value="SF4_HELICASE"/>
    <property type="match status" value="1"/>
</dbReference>
<evidence type="ECO:0000256" key="10">
    <source>
        <dbReference type="ARBA" id="ARBA00048954"/>
    </source>
</evidence>
<name>Q7MAB3_WOLSU</name>
<evidence type="ECO:0000256" key="4">
    <source>
        <dbReference type="ARBA" id="ARBA00022741"/>
    </source>
</evidence>
<accession>Q7MAB3</accession>